<proteinExistence type="predicted"/>
<dbReference type="EMBL" id="CM000361">
    <property type="protein sequence ID" value="EDX04033.1"/>
    <property type="molecule type" value="Genomic_DNA"/>
</dbReference>
<dbReference type="InterPro" id="IPR032675">
    <property type="entry name" value="LRR_dom_sf"/>
</dbReference>
<name>B4Q5A0_DROSI</name>
<protein>
    <submittedName>
        <fullName evidence="1">GD22527</fullName>
    </submittedName>
</protein>
<dbReference type="SUPFAM" id="SSF52047">
    <property type="entry name" value="RNI-like"/>
    <property type="match status" value="1"/>
</dbReference>
<dbReference type="Bgee" id="FBgn0193929">
    <property type="expression patterns" value="Expressed in female reproductive system and 3 other cell types or tissues"/>
</dbReference>
<organism evidence="1 2">
    <name type="scientific">Drosophila simulans</name>
    <name type="common">Fruit fly</name>
    <dbReference type="NCBI Taxonomy" id="7240"/>
    <lineage>
        <taxon>Eukaryota</taxon>
        <taxon>Metazoa</taxon>
        <taxon>Ecdysozoa</taxon>
        <taxon>Arthropoda</taxon>
        <taxon>Hexapoda</taxon>
        <taxon>Insecta</taxon>
        <taxon>Pterygota</taxon>
        <taxon>Neoptera</taxon>
        <taxon>Endopterygota</taxon>
        <taxon>Diptera</taxon>
        <taxon>Brachycera</taxon>
        <taxon>Muscomorpha</taxon>
        <taxon>Ephydroidea</taxon>
        <taxon>Drosophilidae</taxon>
        <taxon>Drosophila</taxon>
        <taxon>Sophophora</taxon>
    </lineage>
</organism>
<accession>B4Q5A0</accession>
<dbReference type="OMA" id="CNENFWL"/>
<sequence length="350" mass="41036">MKPFLQCISSTVEKLTLDFCIDDLCAFRRYSFPMVRALDYSRGESEPDDIKALVNFFPLIESLKITETVKESSLELCSGHHVAKWEHLRKLDIMAASMYWKTKCFQEMCLKLPLHFLSVAWRESEEDAYVEAISKLQELEELHLELDYLSKENIFKLLALPKLRRLRFDEFEEAEELLENISEMKGVDVVALTCNENFWLYLTSNHFRNVQKLCIINEGVVEGIWSAPSFNETIKEFSSLIELYLEDTTIWGTGAEFWELISYCPQLHLLYLVNYQIDDEFWEFNASIMDKALTHRKDHLVVHFVNTHREELIAERLQHPKLELSFKGIKNAYPNLSGSLIELEFKHITS</sequence>
<dbReference type="HOGENOM" id="CLU_055521_1_0_1"/>
<dbReference type="Gene3D" id="3.80.10.10">
    <property type="entry name" value="Ribonuclease Inhibitor"/>
    <property type="match status" value="1"/>
</dbReference>
<evidence type="ECO:0000313" key="1">
    <source>
        <dbReference type="EMBL" id="EDX04033.1"/>
    </source>
</evidence>
<keyword evidence="2" id="KW-1185">Reference proteome</keyword>
<evidence type="ECO:0000313" key="2">
    <source>
        <dbReference type="Proteomes" id="UP000000304"/>
    </source>
</evidence>
<dbReference type="Proteomes" id="UP000000304">
    <property type="component" value="Chromosome 2L"/>
</dbReference>
<reference evidence="1 2" key="1">
    <citation type="journal article" date="2007" name="Nature">
        <title>Evolution of genes and genomes on the Drosophila phylogeny.</title>
        <authorList>
            <consortium name="Drosophila 12 Genomes Consortium"/>
            <person name="Clark A.G."/>
            <person name="Eisen M.B."/>
            <person name="Smith D.R."/>
            <person name="Bergman C.M."/>
            <person name="Oliver B."/>
            <person name="Markow T.A."/>
            <person name="Kaufman T.C."/>
            <person name="Kellis M."/>
            <person name="Gelbart W."/>
            <person name="Iyer V.N."/>
            <person name="Pollard D.A."/>
            <person name="Sackton T.B."/>
            <person name="Larracuente A.M."/>
            <person name="Singh N.D."/>
            <person name="Abad J.P."/>
            <person name="Abt D.N."/>
            <person name="Adryan B."/>
            <person name="Aguade M."/>
            <person name="Akashi H."/>
            <person name="Anderson W.W."/>
            <person name="Aquadro C.F."/>
            <person name="Ardell D.H."/>
            <person name="Arguello R."/>
            <person name="Artieri C.G."/>
            <person name="Barbash D.A."/>
            <person name="Barker D."/>
            <person name="Barsanti P."/>
            <person name="Batterham P."/>
            <person name="Batzoglou S."/>
            <person name="Begun D."/>
            <person name="Bhutkar A."/>
            <person name="Blanco E."/>
            <person name="Bosak S.A."/>
            <person name="Bradley R.K."/>
            <person name="Brand A.D."/>
            <person name="Brent M.R."/>
            <person name="Brooks A.N."/>
            <person name="Brown R.H."/>
            <person name="Butlin R.K."/>
            <person name="Caggese C."/>
            <person name="Calvi B.R."/>
            <person name="Bernardo de Carvalho A."/>
            <person name="Caspi A."/>
            <person name="Castrezana S."/>
            <person name="Celniker S.E."/>
            <person name="Chang J.L."/>
            <person name="Chapple C."/>
            <person name="Chatterji S."/>
            <person name="Chinwalla A."/>
            <person name="Civetta A."/>
            <person name="Clifton S.W."/>
            <person name="Comeron J.M."/>
            <person name="Costello J.C."/>
            <person name="Coyne J.A."/>
            <person name="Daub J."/>
            <person name="David R.G."/>
            <person name="Delcher A.L."/>
            <person name="Delehaunty K."/>
            <person name="Do C.B."/>
            <person name="Ebling H."/>
            <person name="Edwards K."/>
            <person name="Eickbush T."/>
            <person name="Evans J.D."/>
            <person name="Filipski A."/>
            <person name="Findeiss S."/>
            <person name="Freyhult E."/>
            <person name="Fulton L."/>
            <person name="Fulton R."/>
            <person name="Garcia A.C."/>
            <person name="Gardiner A."/>
            <person name="Garfield D.A."/>
            <person name="Garvin B.E."/>
            <person name="Gibson G."/>
            <person name="Gilbert D."/>
            <person name="Gnerre S."/>
            <person name="Godfrey J."/>
            <person name="Good R."/>
            <person name="Gotea V."/>
            <person name="Gravely B."/>
            <person name="Greenberg A.J."/>
            <person name="Griffiths-Jones S."/>
            <person name="Gross S."/>
            <person name="Guigo R."/>
            <person name="Gustafson E.A."/>
            <person name="Haerty W."/>
            <person name="Hahn M.W."/>
            <person name="Halligan D.L."/>
            <person name="Halpern A.L."/>
            <person name="Halter G.M."/>
            <person name="Han M.V."/>
            <person name="Heger A."/>
            <person name="Hillier L."/>
            <person name="Hinrichs A.S."/>
            <person name="Holmes I."/>
            <person name="Hoskins R.A."/>
            <person name="Hubisz M.J."/>
            <person name="Hultmark D."/>
            <person name="Huntley M.A."/>
            <person name="Jaffe D.B."/>
            <person name="Jagadeeshan S."/>
            <person name="Jeck W.R."/>
            <person name="Johnson J."/>
            <person name="Jones C.D."/>
            <person name="Jordan W.C."/>
            <person name="Karpen G.H."/>
            <person name="Kataoka E."/>
            <person name="Keightley P.D."/>
            <person name="Kheradpour P."/>
            <person name="Kirkness E.F."/>
            <person name="Koerich L.B."/>
            <person name="Kristiansen K."/>
            <person name="Kudrna D."/>
            <person name="Kulathinal R.J."/>
            <person name="Kumar S."/>
            <person name="Kwok R."/>
            <person name="Lander E."/>
            <person name="Langley C.H."/>
            <person name="Lapoint R."/>
            <person name="Lazzaro B.P."/>
            <person name="Lee S.J."/>
            <person name="Levesque L."/>
            <person name="Li R."/>
            <person name="Lin C.F."/>
            <person name="Lin M.F."/>
            <person name="Lindblad-Toh K."/>
            <person name="Llopart A."/>
            <person name="Long M."/>
            <person name="Low L."/>
            <person name="Lozovsky E."/>
            <person name="Lu J."/>
            <person name="Luo M."/>
            <person name="Machado C.A."/>
            <person name="Makalowski W."/>
            <person name="Marzo M."/>
            <person name="Matsuda M."/>
            <person name="Matzkin L."/>
            <person name="McAllister B."/>
            <person name="McBride C.S."/>
            <person name="McKernan B."/>
            <person name="McKernan K."/>
            <person name="Mendez-Lago M."/>
            <person name="Minx P."/>
            <person name="Mollenhauer M.U."/>
            <person name="Montooth K."/>
            <person name="Mount S.M."/>
            <person name="Mu X."/>
            <person name="Myers E."/>
            <person name="Negre B."/>
            <person name="Newfeld S."/>
            <person name="Nielsen R."/>
            <person name="Noor M.A."/>
            <person name="O'Grady P."/>
            <person name="Pachter L."/>
            <person name="Papaceit M."/>
            <person name="Parisi M.J."/>
            <person name="Parisi M."/>
            <person name="Parts L."/>
            <person name="Pedersen J.S."/>
            <person name="Pesole G."/>
            <person name="Phillippy A.M."/>
            <person name="Ponting C.P."/>
            <person name="Pop M."/>
            <person name="Porcelli D."/>
            <person name="Powell J.R."/>
            <person name="Prohaska S."/>
            <person name="Pruitt K."/>
            <person name="Puig M."/>
            <person name="Quesneville H."/>
            <person name="Ram K.R."/>
            <person name="Rand D."/>
            <person name="Rasmussen M.D."/>
            <person name="Reed L.K."/>
            <person name="Reenan R."/>
            <person name="Reily A."/>
            <person name="Remington K.A."/>
            <person name="Rieger T.T."/>
            <person name="Ritchie M.G."/>
            <person name="Robin C."/>
            <person name="Rogers Y.H."/>
            <person name="Rohde C."/>
            <person name="Rozas J."/>
            <person name="Rubenfield M.J."/>
            <person name="Ruiz A."/>
            <person name="Russo S."/>
            <person name="Salzberg S.L."/>
            <person name="Sanchez-Gracia A."/>
            <person name="Saranga D.J."/>
            <person name="Sato H."/>
            <person name="Schaeffer S.W."/>
            <person name="Schatz M.C."/>
            <person name="Schlenke T."/>
            <person name="Schwartz R."/>
            <person name="Segarra C."/>
            <person name="Singh R.S."/>
            <person name="Sirot L."/>
            <person name="Sirota M."/>
            <person name="Sisneros N.B."/>
            <person name="Smith C.D."/>
            <person name="Smith T.F."/>
            <person name="Spieth J."/>
            <person name="Stage D.E."/>
            <person name="Stark A."/>
            <person name="Stephan W."/>
            <person name="Strausberg R.L."/>
            <person name="Strempel S."/>
            <person name="Sturgill D."/>
            <person name="Sutton G."/>
            <person name="Sutton G.G."/>
            <person name="Tao W."/>
            <person name="Teichmann S."/>
            <person name="Tobari Y.N."/>
            <person name="Tomimura Y."/>
            <person name="Tsolas J.M."/>
            <person name="Valente V.L."/>
            <person name="Venter E."/>
            <person name="Venter J.C."/>
            <person name="Vicario S."/>
            <person name="Vieira F.G."/>
            <person name="Vilella A.J."/>
            <person name="Villasante A."/>
            <person name="Walenz B."/>
            <person name="Wang J."/>
            <person name="Wasserman M."/>
            <person name="Watts T."/>
            <person name="Wilson D."/>
            <person name="Wilson R.K."/>
            <person name="Wing R.A."/>
            <person name="Wolfner M.F."/>
            <person name="Wong A."/>
            <person name="Wong G.K."/>
            <person name="Wu C.I."/>
            <person name="Wu G."/>
            <person name="Yamamoto D."/>
            <person name="Yang H.P."/>
            <person name="Yang S.P."/>
            <person name="Yorke J.A."/>
            <person name="Yoshida K."/>
            <person name="Zdobnov E."/>
            <person name="Zhang P."/>
            <person name="Zhang Y."/>
            <person name="Zimin A.V."/>
            <person name="Baldwin J."/>
            <person name="Abdouelleil A."/>
            <person name="Abdulkadir J."/>
            <person name="Abebe A."/>
            <person name="Abera B."/>
            <person name="Abreu J."/>
            <person name="Acer S.C."/>
            <person name="Aftuck L."/>
            <person name="Alexander A."/>
            <person name="An P."/>
            <person name="Anderson E."/>
            <person name="Anderson S."/>
            <person name="Arachi H."/>
            <person name="Azer M."/>
            <person name="Bachantsang P."/>
            <person name="Barry A."/>
            <person name="Bayul T."/>
            <person name="Berlin A."/>
            <person name="Bessette D."/>
            <person name="Bloom T."/>
            <person name="Blye J."/>
            <person name="Boguslavskiy L."/>
            <person name="Bonnet C."/>
            <person name="Boukhgalter B."/>
            <person name="Bourzgui I."/>
            <person name="Brown A."/>
            <person name="Cahill P."/>
            <person name="Channer S."/>
            <person name="Cheshatsang Y."/>
            <person name="Chuda L."/>
            <person name="Citroen M."/>
            <person name="Collymore A."/>
            <person name="Cooke P."/>
            <person name="Costello M."/>
            <person name="D'Aco K."/>
            <person name="Daza R."/>
            <person name="De Haan G."/>
            <person name="DeGray S."/>
            <person name="DeMaso C."/>
            <person name="Dhargay N."/>
            <person name="Dooley K."/>
            <person name="Dooley E."/>
            <person name="Doricent M."/>
            <person name="Dorje P."/>
            <person name="Dorjee K."/>
            <person name="Dupes A."/>
            <person name="Elong R."/>
            <person name="Falk J."/>
            <person name="Farina A."/>
            <person name="Faro S."/>
            <person name="Ferguson D."/>
            <person name="Fisher S."/>
            <person name="Foley C.D."/>
            <person name="Franke A."/>
            <person name="Friedrich D."/>
            <person name="Gadbois L."/>
            <person name="Gearin G."/>
            <person name="Gearin C.R."/>
            <person name="Giannoukos G."/>
            <person name="Goode T."/>
            <person name="Graham J."/>
            <person name="Grandbois E."/>
            <person name="Grewal S."/>
            <person name="Gyaltsen K."/>
            <person name="Hafez N."/>
            <person name="Hagos B."/>
            <person name="Hall J."/>
            <person name="Henson C."/>
            <person name="Hollinger A."/>
            <person name="Honan T."/>
            <person name="Huard M.D."/>
            <person name="Hughes L."/>
            <person name="Hurhula B."/>
            <person name="Husby M.E."/>
            <person name="Kamat A."/>
            <person name="Kanga B."/>
            <person name="Kashin S."/>
            <person name="Khazanovich D."/>
            <person name="Kisner P."/>
            <person name="Lance K."/>
            <person name="Lara M."/>
            <person name="Lee W."/>
            <person name="Lennon N."/>
            <person name="Letendre F."/>
            <person name="LeVine R."/>
            <person name="Lipovsky A."/>
            <person name="Liu X."/>
            <person name="Liu J."/>
            <person name="Liu S."/>
            <person name="Lokyitsang T."/>
            <person name="Lokyitsang Y."/>
            <person name="Lubonja R."/>
            <person name="Lui A."/>
            <person name="MacDonald P."/>
            <person name="Magnisalis V."/>
            <person name="Maru K."/>
            <person name="Matthews C."/>
            <person name="McCusker W."/>
            <person name="McDonough S."/>
            <person name="Mehta T."/>
            <person name="Meldrim J."/>
            <person name="Meneus L."/>
            <person name="Mihai O."/>
            <person name="Mihalev A."/>
            <person name="Mihova T."/>
            <person name="Mittelman R."/>
            <person name="Mlenga V."/>
            <person name="Montmayeur A."/>
            <person name="Mulrain L."/>
            <person name="Navidi A."/>
            <person name="Naylor J."/>
            <person name="Negash T."/>
            <person name="Nguyen T."/>
            <person name="Nguyen N."/>
            <person name="Nicol R."/>
            <person name="Norbu C."/>
            <person name="Norbu N."/>
            <person name="Novod N."/>
            <person name="O'Neill B."/>
            <person name="Osman S."/>
            <person name="Markiewicz E."/>
            <person name="Oyono O.L."/>
            <person name="Patti C."/>
            <person name="Phunkhang P."/>
            <person name="Pierre F."/>
            <person name="Priest M."/>
            <person name="Raghuraman S."/>
            <person name="Rege F."/>
            <person name="Reyes R."/>
            <person name="Rise C."/>
            <person name="Rogov P."/>
            <person name="Ross K."/>
            <person name="Ryan E."/>
            <person name="Settipalli S."/>
            <person name="Shea T."/>
            <person name="Sherpa N."/>
            <person name="Shi L."/>
            <person name="Shih D."/>
            <person name="Sparrow T."/>
            <person name="Spaulding J."/>
            <person name="Stalker J."/>
            <person name="Stange-Thomann N."/>
            <person name="Stavropoulos S."/>
            <person name="Stone C."/>
            <person name="Strader C."/>
            <person name="Tesfaye S."/>
            <person name="Thomson T."/>
            <person name="Thoulutsang Y."/>
            <person name="Thoulutsang D."/>
            <person name="Topham K."/>
            <person name="Topping I."/>
            <person name="Tsamla T."/>
            <person name="Vassiliev H."/>
            <person name="Vo A."/>
            <person name="Wangchuk T."/>
            <person name="Wangdi T."/>
            <person name="Weiand M."/>
            <person name="Wilkinson J."/>
            <person name="Wilson A."/>
            <person name="Yadav S."/>
            <person name="Young G."/>
            <person name="Yu Q."/>
            <person name="Zembek L."/>
            <person name="Zhong D."/>
            <person name="Zimmer A."/>
            <person name="Zwirko Z."/>
            <person name="Jaffe D.B."/>
            <person name="Alvarez P."/>
            <person name="Brockman W."/>
            <person name="Butler J."/>
            <person name="Chin C."/>
            <person name="Gnerre S."/>
            <person name="Grabherr M."/>
            <person name="Kleber M."/>
            <person name="Mauceli E."/>
            <person name="MacCallum I."/>
        </authorList>
    </citation>
    <scope>NUCLEOTIDE SEQUENCE [LARGE SCALE GENOMIC DNA]</scope>
    <source>
        <strain evidence="2">white501</strain>
    </source>
</reference>
<dbReference type="AlphaFoldDB" id="B4Q5A0"/>
<dbReference type="OrthoDB" id="7866104at2759"/>
<gene>
    <name evidence="1" type="primary">Dsim\GD22527</name>
    <name evidence="1" type="ORF">Dsim_GD22527</name>
</gene>
<dbReference type="PhylomeDB" id="B4Q5A0"/>